<dbReference type="GO" id="GO:0005506">
    <property type="term" value="F:iron ion binding"/>
    <property type="evidence" value="ECO:0007669"/>
    <property type="project" value="UniProtKB-ARBA"/>
</dbReference>
<dbReference type="EMBL" id="BMXL01000002">
    <property type="protein sequence ID" value="GHD17600.1"/>
    <property type="molecule type" value="Genomic_DNA"/>
</dbReference>
<evidence type="ECO:0008006" key="3">
    <source>
        <dbReference type="Google" id="ProtNLM"/>
    </source>
</evidence>
<dbReference type="Pfam" id="PF05721">
    <property type="entry name" value="PhyH"/>
    <property type="match status" value="1"/>
</dbReference>
<dbReference type="Gene3D" id="2.60.120.620">
    <property type="entry name" value="q2cbj1_9rhob like domain"/>
    <property type="match status" value="1"/>
</dbReference>
<reference evidence="1 2" key="1">
    <citation type="journal article" date="2014" name="Int. J. Syst. Evol. Microbiol.">
        <title>Complete genome sequence of Corynebacterium casei LMG S-19264T (=DSM 44701T), isolated from a smear-ripened cheese.</title>
        <authorList>
            <consortium name="US DOE Joint Genome Institute (JGI-PGF)"/>
            <person name="Walter F."/>
            <person name="Albersmeier A."/>
            <person name="Kalinowski J."/>
            <person name="Ruckert C."/>
        </authorList>
    </citation>
    <scope>NUCLEOTIDE SEQUENCE [LARGE SCALE GENOMIC DNA]</scope>
    <source>
        <strain evidence="1 2">KCTC 19473</strain>
    </source>
</reference>
<dbReference type="RefSeq" id="WP_193517357.1">
    <property type="nucleotide sequence ID" value="NZ_BMXL01000002.1"/>
</dbReference>
<dbReference type="GO" id="GO:0016706">
    <property type="term" value="F:2-oxoglutarate-dependent dioxygenase activity"/>
    <property type="evidence" value="ECO:0007669"/>
    <property type="project" value="UniProtKB-ARBA"/>
</dbReference>
<organism evidence="1 2">
    <name type="scientific">Nocardiopsis kunsanensis</name>
    <dbReference type="NCBI Taxonomy" id="141693"/>
    <lineage>
        <taxon>Bacteria</taxon>
        <taxon>Bacillati</taxon>
        <taxon>Actinomycetota</taxon>
        <taxon>Actinomycetes</taxon>
        <taxon>Streptosporangiales</taxon>
        <taxon>Nocardiopsidaceae</taxon>
        <taxon>Nocardiopsis</taxon>
    </lineage>
</organism>
<dbReference type="InterPro" id="IPR008775">
    <property type="entry name" value="Phytyl_CoA_dOase-like"/>
</dbReference>
<proteinExistence type="predicted"/>
<dbReference type="PANTHER" id="PTHR20883:SF46">
    <property type="entry name" value="PHYTANOYL-COA HYDROXYLASE"/>
    <property type="match status" value="1"/>
</dbReference>
<comment type="caution">
    <text evidence="1">The sequence shown here is derived from an EMBL/GenBank/DDBJ whole genome shotgun (WGS) entry which is preliminary data.</text>
</comment>
<protein>
    <recommendedName>
        <fullName evidence="3">Phytanoyl-CoA dioxygenase family protein</fullName>
    </recommendedName>
</protein>
<name>A0A918X910_9ACTN</name>
<keyword evidence="2" id="KW-1185">Reference proteome</keyword>
<dbReference type="Proteomes" id="UP000654947">
    <property type="component" value="Unassembled WGS sequence"/>
</dbReference>
<dbReference type="PANTHER" id="PTHR20883">
    <property type="entry name" value="PHYTANOYL-COA DIOXYGENASE DOMAIN CONTAINING 1"/>
    <property type="match status" value="1"/>
</dbReference>
<evidence type="ECO:0000313" key="1">
    <source>
        <dbReference type="EMBL" id="GHD17600.1"/>
    </source>
</evidence>
<evidence type="ECO:0000313" key="2">
    <source>
        <dbReference type="Proteomes" id="UP000654947"/>
    </source>
</evidence>
<dbReference type="AlphaFoldDB" id="A0A918X910"/>
<sequence length="270" mass="29851">MAETRETTTPESLPIERIASYRSQGFAHVPGVLNEEEIELFRSEASSLLDSRETMIWDMGEGDIALDWVADANAKSDVMRRLTMHPSVSGIASRLAGGPLSLFKSELLRKSAGSRTTGTPAHDDQGILPYTGQPASLTAWVALVDVPVERGCMSYIPGSHLRGEPHDPYDEVATLYPLDYWPELTYQQRLQVPVRAGDVVYHHERTVHVAGVNQSDTDRMALASIYMSADAVFRENPFYAGLYTDDPDMGGMKAGQRLDDDRFPRVGAHL</sequence>
<gene>
    <name evidence="1" type="ORF">GCM10007147_06930</name>
</gene>
<dbReference type="SUPFAM" id="SSF51197">
    <property type="entry name" value="Clavaminate synthase-like"/>
    <property type="match status" value="1"/>
</dbReference>
<accession>A0A918X910</accession>